<accession>A0A2I0HFG5</accession>
<sequence>KVGHRRESCTEGKEEGCHDNGQVPKEDARRSMKTEVEVPRATTGSAEPEVVNEATSPAMPTALIRRNSYVHRGHG</sequence>
<gene>
    <name evidence="2" type="ORF">CRG98_049178</name>
</gene>
<proteinExistence type="predicted"/>
<dbReference type="EMBL" id="PGOL01036450">
    <property type="protein sequence ID" value="PKI26133.1"/>
    <property type="molecule type" value="Genomic_DNA"/>
</dbReference>
<evidence type="ECO:0000313" key="2">
    <source>
        <dbReference type="EMBL" id="PKI26133.1"/>
    </source>
</evidence>
<dbReference type="AlphaFoldDB" id="A0A2I0HFG5"/>
<keyword evidence="3" id="KW-1185">Reference proteome</keyword>
<evidence type="ECO:0000256" key="1">
    <source>
        <dbReference type="SAM" id="MobiDB-lite"/>
    </source>
</evidence>
<feature type="compositionally biased region" description="Basic and acidic residues" evidence="1">
    <location>
        <begin position="1"/>
        <end position="38"/>
    </location>
</feature>
<feature type="non-terminal residue" evidence="2">
    <location>
        <position position="1"/>
    </location>
</feature>
<evidence type="ECO:0000313" key="3">
    <source>
        <dbReference type="Proteomes" id="UP000233551"/>
    </source>
</evidence>
<protein>
    <submittedName>
        <fullName evidence="2">Uncharacterized protein</fullName>
    </submittedName>
</protein>
<organism evidence="2 3">
    <name type="scientific">Punica granatum</name>
    <name type="common">Pomegranate</name>
    <dbReference type="NCBI Taxonomy" id="22663"/>
    <lineage>
        <taxon>Eukaryota</taxon>
        <taxon>Viridiplantae</taxon>
        <taxon>Streptophyta</taxon>
        <taxon>Embryophyta</taxon>
        <taxon>Tracheophyta</taxon>
        <taxon>Spermatophyta</taxon>
        <taxon>Magnoliopsida</taxon>
        <taxon>eudicotyledons</taxon>
        <taxon>Gunneridae</taxon>
        <taxon>Pentapetalae</taxon>
        <taxon>rosids</taxon>
        <taxon>malvids</taxon>
        <taxon>Myrtales</taxon>
        <taxon>Lythraceae</taxon>
        <taxon>Punica</taxon>
    </lineage>
</organism>
<comment type="caution">
    <text evidence="2">The sequence shown here is derived from an EMBL/GenBank/DDBJ whole genome shotgun (WGS) entry which is preliminary data.</text>
</comment>
<dbReference type="Proteomes" id="UP000233551">
    <property type="component" value="Unassembled WGS sequence"/>
</dbReference>
<feature type="region of interest" description="Disordered" evidence="1">
    <location>
        <begin position="1"/>
        <end position="75"/>
    </location>
</feature>
<name>A0A2I0HFG5_PUNGR</name>
<reference evidence="2 3" key="1">
    <citation type="submission" date="2017-11" db="EMBL/GenBank/DDBJ databases">
        <title>De-novo sequencing of pomegranate (Punica granatum L.) genome.</title>
        <authorList>
            <person name="Akparov Z."/>
            <person name="Amiraslanov A."/>
            <person name="Hajiyeva S."/>
            <person name="Abbasov M."/>
            <person name="Kaur K."/>
            <person name="Hamwieh A."/>
            <person name="Solovyev V."/>
            <person name="Salamov A."/>
            <person name="Braich B."/>
            <person name="Kosarev P."/>
            <person name="Mahmoud A."/>
            <person name="Hajiyev E."/>
            <person name="Babayeva S."/>
            <person name="Izzatullayeva V."/>
            <person name="Mammadov A."/>
            <person name="Mammadov A."/>
            <person name="Sharifova S."/>
            <person name="Ojaghi J."/>
            <person name="Eynullazada K."/>
            <person name="Bayramov B."/>
            <person name="Abdulazimova A."/>
            <person name="Shahmuradov I."/>
        </authorList>
    </citation>
    <scope>NUCLEOTIDE SEQUENCE [LARGE SCALE GENOMIC DNA]</scope>
    <source>
        <strain evidence="3">cv. AG2017</strain>
        <tissue evidence="2">Leaf</tissue>
    </source>
</reference>